<organism evidence="1">
    <name type="scientific">Candidatus Atribacter allofermentans</name>
    <dbReference type="NCBI Taxonomy" id="1852833"/>
    <lineage>
        <taxon>Bacteria</taxon>
        <taxon>Pseudomonadati</taxon>
        <taxon>Atribacterota</taxon>
        <taxon>Atribacteria</taxon>
        <taxon>Atribacterales</taxon>
        <taxon>Atribacteraceae</taxon>
        <taxon>Atribacter</taxon>
    </lineage>
</organism>
<sequence length="46" mass="5335">METLTLPLELLKSTMKNVFSHSKKIKKIPSYFVNSLSAWLKEKVLL</sequence>
<dbReference type="Proteomes" id="UP000485569">
    <property type="component" value="Unassembled WGS sequence"/>
</dbReference>
<name>A0A1V5SX26_9BACT</name>
<comment type="caution">
    <text evidence="1">The sequence shown here is derived from an EMBL/GenBank/DDBJ whole genome shotgun (WGS) entry which is preliminary data.</text>
</comment>
<dbReference type="AlphaFoldDB" id="A0A1V5SX26"/>
<proteinExistence type="predicted"/>
<evidence type="ECO:0000313" key="1">
    <source>
        <dbReference type="EMBL" id="OQA59028.1"/>
    </source>
</evidence>
<dbReference type="EMBL" id="MWBQ01000060">
    <property type="protein sequence ID" value="OQA59028.1"/>
    <property type="molecule type" value="Genomic_DNA"/>
</dbReference>
<accession>A0A1V5SX26</accession>
<gene>
    <name evidence="1" type="ORF">BWY41_00911</name>
</gene>
<reference evidence="1" key="1">
    <citation type="submission" date="2017-02" db="EMBL/GenBank/DDBJ databases">
        <title>Delving into the versatile metabolic prowess of the omnipresent phylum Bacteroidetes.</title>
        <authorList>
            <person name="Nobu M.K."/>
            <person name="Mei R."/>
            <person name="Narihiro T."/>
            <person name="Kuroda K."/>
            <person name="Liu W.-T."/>
        </authorList>
    </citation>
    <scope>NUCLEOTIDE SEQUENCE</scope>
    <source>
        <strain evidence="1">ADurb.Bin276</strain>
    </source>
</reference>
<protein>
    <submittedName>
        <fullName evidence="1">Uncharacterized protein</fullName>
    </submittedName>
</protein>